<proteinExistence type="predicted"/>
<organism evidence="1 2">
    <name type="scientific">Haematococcus lacustris</name>
    <name type="common">Green alga</name>
    <name type="synonym">Haematococcus pluvialis</name>
    <dbReference type="NCBI Taxonomy" id="44745"/>
    <lineage>
        <taxon>Eukaryota</taxon>
        <taxon>Viridiplantae</taxon>
        <taxon>Chlorophyta</taxon>
        <taxon>core chlorophytes</taxon>
        <taxon>Chlorophyceae</taxon>
        <taxon>CS clade</taxon>
        <taxon>Chlamydomonadales</taxon>
        <taxon>Haematococcaceae</taxon>
        <taxon>Haematococcus</taxon>
    </lineage>
</organism>
<evidence type="ECO:0000313" key="1">
    <source>
        <dbReference type="EMBL" id="GFH19181.1"/>
    </source>
</evidence>
<evidence type="ECO:0000313" key="2">
    <source>
        <dbReference type="Proteomes" id="UP000485058"/>
    </source>
</evidence>
<keyword evidence="2" id="KW-1185">Reference proteome</keyword>
<accession>A0A699ZAK2</accession>
<reference evidence="1 2" key="1">
    <citation type="submission" date="2020-02" db="EMBL/GenBank/DDBJ databases">
        <title>Draft genome sequence of Haematococcus lacustris strain NIES-144.</title>
        <authorList>
            <person name="Morimoto D."/>
            <person name="Nakagawa S."/>
            <person name="Yoshida T."/>
            <person name="Sawayama S."/>
        </authorList>
    </citation>
    <scope>NUCLEOTIDE SEQUENCE [LARGE SCALE GENOMIC DNA]</scope>
    <source>
        <strain evidence="1 2">NIES-144</strain>
    </source>
</reference>
<dbReference type="AlphaFoldDB" id="A0A699ZAK2"/>
<comment type="caution">
    <text evidence="1">The sequence shown here is derived from an EMBL/GenBank/DDBJ whole genome shotgun (WGS) entry which is preliminary data.</text>
</comment>
<sequence length="123" mass="13333">MGCVDWVCDAHGTHGEFLSHCDGSPSSACHAANGLSTASSKAKASTHPRLMYLGYHHFPFIHHMQHIRQSPQQLPLCVHNVALPSLVYAQSCTARVPSVSSLHCYITTPTNNWPASTLLITQG</sequence>
<protein>
    <submittedName>
        <fullName evidence="1">Uncharacterized protein</fullName>
    </submittedName>
</protein>
<name>A0A699ZAK2_HAELA</name>
<feature type="non-terminal residue" evidence="1">
    <location>
        <position position="1"/>
    </location>
</feature>
<dbReference type="EMBL" id="BLLF01001419">
    <property type="protein sequence ID" value="GFH19181.1"/>
    <property type="molecule type" value="Genomic_DNA"/>
</dbReference>
<dbReference type="Proteomes" id="UP000485058">
    <property type="component" value="Unassembled WGS sequence"/>
</dbReference>
<gene>
    <name evidence="1" type="ORF">HaLaN_16087</name>
</gene>